<name>A0AAD9HRG2_9PEZI</name>
<evidence type="ECO:0000313" key="1">
    <source>
        <dbReference type="EMBL" id="KAK2033850.1"/>
    </source>
</evidence>
<keyword evidence="2" id="KW-1185">Reference proteome</keyword>
<gene>
    <name evidence="1" type="ORF">LX32DRAFT_23840</name>
</gene>
<dbReference type="EMBL" id="MU842818">
    <property type="protein sequence ID" value="KAK2033850.1"/>
    <property type="molecule type" value="Genomic_DNA"/>
</dbReference>
<comment type="caution">
    <text evidence="1">The sequence shown here is derived from an EMBL/GenBank/DDBJ whole genome shotgun (WGS) entry which is preliminary data.</text>
</comment>
<dbReference type="Proteomes" id="UP001232148">
    <property type="component" value="Unassembled WGS sequence"/>
</dbReference>
<reference evidence="1" key="1">
    <citation type="submission" date="2021-06" db="EMBL/GenBank/DDBJ databases">
        <title>Comparative genomics, transcriptomics and evolutionary studies reveal genomic signatures of adaptation to plant cell wall in hemibiotrophic fungi.</title>
        <authorList>
            <consortium name="DOE Joint Genome Institute"/>
            <person name="Baroncelli R."/>
            <person name="Diaz J.F."/>
            <person name="Benocci T."/>
            <person name="Peng M."/>
            <person name="Battaglia E."/>
            <person name="Haridas S."/>
            <person name="Andreopoulos W."/>
            <person name="Labutti K."/>
            <person name="Pangilinan J."/>
            <person name="Floch G.L."/>
            <person name="Makela M.R."/>
            <person name="Henrissat B."/>
            <person name="Grigoriev I.V."/>
            <person name="Crouch J.A."/>
            <person name="De Vries R.P."/>
            <person name="Sukno S.A."/>
            <person name="Thon M.R."/>
        </authorList>
    </citation>
    <scope>NUCLEOTIDE SEQUENCE</scope>
    <source>
        <strain evidence="1">MAFF235873</strain>
    </source>
</reference>
<dbReference type="AlphaFoldDB" id="A0AAD9HRG2"/>
<evidence type="ECO:0000313" key="2">
    <source>
        <dbReference type="Proteomes" id="UP001232148"/>
    </source>
</evidence>
<sequence>MAWRGFLSGRPNGRTAVWYVVRHGFNGGVTSRTGAFLASGETPPSSSRVHWCVCWMAVCSYATLGMQLTLKESRMCRFFGWIQWLFAGWLGKERGP</sequence>
<protein>
    <submittedName>
        <fullName evidence="1">Uncharacterized protein</fullName>
    </submittedName>
</protein>
<proteinExistence type="predicted"/>
<accession>A0AAD9HRG2</accession>
<organism evidence="1 2">
    <name type="scientific">Colletotrichum zoysiae</name>
    <dbReference type="NCBI Taxonomy" id="1216348"/>
    <lineage>
        <taxon>Eukaryota</taxon>
        <taxon>Fungi</taxon>
        <taxon>Dikarya</taxon>
        <taxon>Ascomycota</taxon>
        <taxon>Pezizomycotina</taxon>
        <taxon>Sordariomycetes</taxon>
        <taxon>Hypocreomycetidae</taxon>
        <taxon>Glomerellales</taxon>
        <taxon>Glomerellaceae</taxon>
        <taxon>Colletotrichum</taxon>
        <taxon>Colletotrichum graminicola species complex</taxon>
    </lineage>
</organism>